<comment type="caution">
    <text evidence="1">The sequence shown here is derived from an EMBL/GenBank/DDBJ whole genome shotgun (WGS) entry which is preliminary data.</text>
</comment>
<keyword evidence="2" id="KW-1185">Reference proteome</keyword>
<accession>A0ABN7UMZ0</accession>
<dbReference type="Proteomes" id="UP000789901">
    <property type="component" value="Unassembled WGS sequence"/>
</dbReference>
<gene>
    <name evidence="1" type="ORF">GMARGA_LOCUS8609</name>
</gene>
<dbReference type="EMBL" id="CAJVQB010004463">
    <property type="protein sequence ID" value="CAG8636406.1"/>
    <property type="molecule type" value="Genomic_DNA"/>
</dbReference>
<evidence type="ECO:0000313" key="2">
    <source>
        <dbReference type="Proteomes" id="UP000789901"/>
    </source>
</evidence>
<name>A0ABN7UMZ0_GIGMA</name>
<feature type="non-terminal residue" evidence="1">
    <location>
        <position position="52"/>
    </location>
</feature>
<protein>
    <submittedName>
        <fullName evidence="1">43181_t:CDS:1</fullName>
    </submittedName>
</protein>
<sequence length="52" mass="5955">MNTKKQDPLCELTCVTARTACKKNPQKVLQELPIQQDLEALLELMATARKIW</sequence>
<proteinExistence type="predicted"/>
<reference evidence="1 2" key="1">
    <citation type="submission" date="2021-06" db="EMBL/GenBank/DDBJ databases">
        <authorList>
            <person name="Kallberg Y."/>
            <person name="Tangrot J."/>
            <person name="Rosling A."/>
        </authorList>
    </citation>
    <scope>NUCLEOTIDE SEQUENCE [LARGE SCALE GENOMIC DNA]</scope>
    <source>
        <strain evidence="1 2">120-4 pot B 10/14</strain>
    </source>
</reference>
<organism evidence="1 2">
    <name type="scientific">Gigaspora margarita</name>
    <dbReference type="NCBI Taxonomy" id="4874"/>
    <lineage>
        <taxon>Eukaryota</taxon>
        <taxon>Fungi</taxon>
        <taxon>Fungi incertae sedis</taxon>
        <taxon>Mucoromycota</taxon>
        <taxon>Glomeromycotina</taxon>
        <taxon>Glomeromycetes</taxon>
        <taxon>Diversisporales</taxon>
        <taxon>Gigasporaceae</taxon>
        <taxon>Gigaspora</taxon>
    </lineage>
</organism>
<evidence type="ECO:0000313" key="1">
    <source>
        <dbReference type="EMBL" id="CAG8636406.1"/>
    </source>
</evidence>